<keyword evidence="1" id="KW-0472">Membrane</keyword>
<gene>
    <name evidence="2" type="ORF">H4F90_14250</name>
</gene>
<reference evidence="2 3" key="1">
    <citation type="submission" date="2020-08" db="EMBL/GenBank/DDBJ databases">
        <title>Aquariorum lacteus gen. nov., sp. nov., a new member of the family Comamonadaceae, isolated from freshwater aquarium.</title>
        <authorList>
            <person name="Chun S.-J."/>
        </authorList>
    </citation>
    <scope>NUCLEOTIDE SEQUENCE [LARGE SCALE GENOMIC DNA]</scope>
    <source>
        <strain evidence="2 3">SJAQ100</strain>
    </source>
</reference>
<keyword evidence="1" id="KW-0812">Transmembrane</keyword>
<feature type="transmembrane region" description="Helical" evidence="1">
    <location>
        <begin position="12"/>
        <end position="31"/>
    </location>
</feature>
<evidence type="ECO:0000313" key="2">
    <source>
        <dbReference type="EMBL" id="MBB1163131.1"/>
    </source>
</evidence>
<evidence type="ECO:0000313" key="3">
    <source>
        <dbReference type="Proteomes" id="UP000586093"/>
    </source>
</evidence>
<dbReference type="RefSeq" id="WP_182665747.1">
    <property type="nucleotide sequence ID" value="NZ_JACIVI010000006.1"/>
</dbReference>
<dbReference type="EMBL" id="JACIVI010000006">
    <property type="protein sequence ID" value="MBB1163131.1"/>
    <property type="molecule type" value="Genomic_DNA"/>
</dbReference>
<keyword evidence="1" id="KW-1133">Transmembrane helix</keyword>
<comment type="caution">
    <text evidence="2">The sequence shown here is derived from an EMBL/GenBank/DDBJ whole genome shotgun (WGS) entry which is preliminary data.</text>
</comment>
<dbReference type="Proteomes" id="UP000586093">
    <property type="component" value="Unassembled WGS sequence"/>
</dbReference>
<name>A0A839HUD8_9BURK</name>
<protein>
    <submittedName>
        <fullName evidence="2">Uncharacterized protein</fullName>
    </submittedName>
</protein>
<sequence length="59" mass="6301">MSPADHRLLRHLLIAVAVKIVVLTLLWWAFIREARVPVDSDRAAAHLGGAASVSSGASK</sequence>
<keyword evidence="3" id="KW-1185">Reference proteome</keyword>
<accession>A0A839HUD8</accession>
<dbReference type="AlphaFoldDB" id="A0A839HUD8"/>
<proteinExistence type="predicted"/>
<evidence type="ECO:0000256" key="1">
    <source>
        <dbReference type="SAM" id="Phobius"/>
    </source>
</evidence>
<dbReference type="NCBIfam" id="NF045611">
    <property type="entry name" value="small_CydP"/>
    <property type="match status" value="1"/>
</dbReference>
<dbReference type="InterPro" id="IPR054636">
    <property type="entry name" value="CydP"/>
</dbReference>
<organism evidence="2 3">
    <name type="scientific">Aquariibacter albus</name>
    <dbReference type="NCBI Taxonomy" id="2759899"/>
    <lineage>
        <taxon>Bacteria</taxon>
        <taxon>Pseudomonadati</taxon>
        <taxon>Pseudomonadota</taxon>
        <taxon>Betaproteobacteria</taxon>
        <taxon>Burkholderiales</taxon>
        <taxon>Sphaerotilaceae</taxon>
        <taxon>Aquariibacter</taxon>
    </lineage>
</organism>